<dbReference type="InterPro" id="IPR036390">
    <property type="entry name" value="WH_DNA-bd_sf"/>
</dbReference>
<evidence type="ECO:0000256" key="2">
    <source>
        <dbReference type="ARBA" id="ARBA00023125"/>
    </source>
</evidence>
<sequence length="202" mass="23049">MEIRNDNDLPGLTQAHPAGRVTVPSSPFRDGVPVSLPAPPQPETAAEPNAVTHLDLLRLIERVHRRSLDLFRVDLTRLGIEDLSPSQVMVLFTIGTDDLSVRDLIDRGYYLGSNASYNLKRLVETGYVDRNASQRDRRSARIRLSQKGRALCEQVRAADEAYYRSVVRDEEEERDLETTFRTLKRLEQVWSNTLRYGESQIL</sequence>
<dbReference type="InterPro" id="IPR039422">
    <property type="entry name" value="MarR/SlyA-like"/>
</dbReference>
<dbReference type="InterPro" id="IPR000835">
    <property type="entry name" value="HTH_MarR-typ"/>
</dbReference>
<keyword evidence="7" id="KW-1185">Reference proteome</keyword>
<protein>
    <submittedName>
        <fullName evidence="6">Winged helix DNA-binding protein</fullName>
    </submittedName>
</protein>
<dbReference type="PROSITE" id="PS50995">
    <property type="entry name" value="HTH_MARR_2"/>
    <property type="match status" value="1"/>
</dbReference>
<gene>
    <name evidence="6" type="ORF">FEZ63_13290</name>
</gene>
<keyword evidence="3" id="KW-0804">Transcription</keyword>
<organism evidence="6 7">
    <name type="scientific">Microvirga brassicacearum</name>
    <dbReference type="NCBI Taxonomy" id="2580413"/>
    <lineage>
        <taxon>Bacteria</taxon>
        <taxon>Pseudomonadati</taxon>
        <taxon>Pseudomonadota</taxon>
        <taxon>Alphaproteobacteria</taxon>
        <taxon>Hyphomicrobiales</taxon>
        <taxon>Methylobacteriaceae</taxon>
        <taxon>Microvirga</taxon>
    </lineage>
</organism>
<dbReference type="InterPro" id="IPR036388">
    <property type="entry name" value="WH-like_DNA-bd_sf"/>
</dbReference>
<comment type="caution">
    <text evidence="6">The sequence shown here is derived from an EMBL/GenBank/DDBJ whole genome shotgun (WGS) entry which is preliminary data.</text>
</comment>
<dbReference type="AlphaFoldDB" id="A0A5N3PA25"/>
<accession>A0A5N3PA25</accession>
<dbReference type="PANTHER" id="PTHR33164">
    <property type="entry name" value="TRANSCRIPTIONAL REGULATOR, MARR FAMILY"/>
    <property type="match status" value="1"/>
</dbReference>
<evidence type="ECO:0000313" key="6">
    <source>
        <dbReference type="EMBL" id="KAB0266606.1"/>
    </source>
</evidence>
<proteinExistence type="predicted"/>
<dbReference type="PANTHER" id="PTHR33164:SF102">
    <property type="entry name" value="TRANSCRIPTIONAL REGULATORY PROTEIN"/>
    <property type="match status" value="1"/>
</dbReference>
<dbReference type="GO" id="GO:0003700">
    <property type="term" value="F:DNA-binding transcription factor activity"/>
    <property type="evidence" value="ECO:0007669"/>
    <property type="project" value="InterPro"/>
</dbReference>
<dbReference type="GO" id="GO:0006950">
    <property type="term" value="P:response to stress"/>
    <property type="evidence" value="ECO:0007669"/>
    <property type="project" value="TreeGrafter"/>
</dbReference>
<dbReference type="EMBL" id="VCMV01000020">
    <property type="protein sequence ID" value="KAB0266606.1"/>
    <property type="molecule type" value="Genomic_DNA"/>
</dbReference>
<dbReference type="InterPro" id="IPR023187">
    <property type="entry name" value="Tscrpt_reg_MarR-type_CS"/>
</dbReference>
<dbReference type="OrthoDB" id="9793286at2"/>
<evidence type="ECO:0000256" key="1">
    <source>
        <dbReference type="ARBA" id="ARBA00023015"/>
    </source>
</evidence>
<dbReference type="SMART" id="SM00347">
    <property type="entry name" value="HTH_MARR"/>
    <property type="match status" value="1"/>
</dbReference>
<dbReference type="GO" id="GO:0003677">
    <property type="term" value="F:DNA binding"/>
    <property type="evidence" value="ECO:0007669"/>
    <property type="project" value="UniProtKB-KW"/>
</dbReference>
<dbReference type="PROSITE" id="PS01117">
    <property type="entry name" value="HTH_MARR_1"/>
    <property type="match status" value="1"/>
</dbReference>
<dbReference type="SUPFAM" id="SSF46785">
    <property type="entry name" value="Winged helix' DNA-binding domain"/>
    <property type="match status" value="1"/>
</dbReference>
<feature type="region of interest" description="Disordered" evidence="4">
    <location>
        <begin position="1"/>
        <end position="46"/>
    </location>
</feature>
<dbReference type="Gene3D" id="1.10.10.10">
    <property type="entry name" value="Winged helix-like DNA-binding domain superfamily/Winged helix DNA-binding domain"/>
    <property type="match status" value="1"/>
</dbReference>
<evidence type="ECO:0000256" key="4">
    <source>
        <dbReference type="SAM" id="MobiDB-lite"/>
    </source>
</evidence>
<feature type="domain" description="HTH marR-type" evidence="5">
    <location>
        <begin position="53"/>
        <end position="188"/>
    </location>
</feature>
<keyword evidence="2 6" id="KW-0238">DNA-binding</keyword>
<evidence type="ECO:0000313" key="7">
    <source>
        <dbReference type="Proteomes" id="UP000325684"/>
    </source>
</evidence>
<reference evidence="6 7" key="1">
    <citation type="journal article" date="2019" name="Microorganisms">
        <title>Genome Insights into the Novel Species Microvirga brassicacearum, a Rapeseed Endophyte with Biotechnological Potential.</title>
        <authorList>
            <person name="Jimenez-Gomez A."/>
            <person name="Saati-Santamaria Z."/>
            <person name="Igual J.M."/>
            <person name="Rivas R."/>
            <person name="Mateos P.F."/>
            <person name="Garcia-Fraile P."/>
        </authorList>
    </citation>
    <scope>NUCLEOTIDE SEQUENCE [LARGE SCALE GENOMIC DNA]</scope>
    <source>
        <strain evidence="6 7">CDVBN77</strain>
    </source>
</reference>
<evidence type="ECO:0000259" key="5">
    <source>
        <dbReference type="PROSITE" id="PS50995"/>
    </source>
</evidence>
<name>A0A5N3PA25_9HYPH</name>
<keyword evidence="1" id="KW-0805">Transcription regulation</keyword>
<dbReference type="Pfam" id="PF12802">
    <property type="entry name" value="MarR_2"/>
    <property type="match status" value="1"/>
</dbReference>
<dbReference type="Proteomes" id="UP000325684">
    <property type="component" value="Unassembled WGS sequence"/>
</dbReference>
<evidence type="ECO:0000256" key="3">
    <source>
        <dbReference type="ARBA" id="ARBA00023163"/>
    </source>
</evidence>